<dbReference type="Pfam" id="PF03734">
    <property type="entry name" value="YkuD"/>
    <property type="match status" value="1"/>
</dbReference>
<feature type="active site" description="Nucleophile" evidence="6">
    <location>
        <position position="261"/>
    </location>
</feature>
<evidence type="ECO:0000313" key="10">
    <source>
        <dbReference type="EMBL" id="MEE6305428.1"/>
    </source>
</evidence>
<accession>A0ABU7S6A4</accession>
<comment type="pathway">
    <text evidence="1 6">Cell wall biogenesis; peptidoglycan biosynthesis.</text>
</comment>
<comment type="caution">
    <text evidence="10">The sequence shown here is derived from an EMBL/GenBank/DDBJ whole genome shotgun (WGS) entry which is preliminary data.</text>
</comment>
<evidence type="ECO:0000256" key="6">
    <source>
        <dbReference type="PROSITE-ProRule" id="PRU01373"/>
    </source>
</evidence>
<feature type="region of interest" description="Disordered" evidence="7">
    <location>
        <begin position="36"/>
        <end position="102"/>
    </location>
</feature>
<feature type="signal peptide" evidence="8">
    <location>
        <begin position="1"/>
        <end position="25"/>
    </location>
</feature>
<dbReference type="PROSITE" id="PS52029">
    <property type="entry name" value="LD_TPASE"/>
    <property type="match status" value="1"/>
</dbReference>
<dbReference type="PANTHER" id="PTHR30582">
    <property type="entry name" value="L,D-TRANSPEPTIDASE"/>
    <property type="match status" value="1"/>
</dbReference>
<dbReference type="SUPFAM" id="SSF47090">
    <property type="entry name" value="PGBD-like"/>
    <property type="match status" value="1"/>
</dbReference>
<proteinExistence type="predicted"/>
<keyword evidence="3 6" id="KW-0133">Cell shape</keyword>
<organism evidence="10 11">
    <name type="scientific">Plantactinospora veratri</name>
    <dbReference type="NCBI Taxonomy" id="1436122"/>
    <lineage>
        <taxon>Bacteria</taxon>
        <taxon>Bacillati</taxon>
        <taxon>Actinomycetota</taxon>
        <taxon>Actinomycetes</taxon>
        <taxon>Micromonosporales</taxon>
        <taxon>Micromonosporaceae</taxon>
        <taxon>Plantactinospora</taxon>
    </lineage>
</organism>
<dbReference type="InterPro" id="IPR038063">
    <property type="entry name" value="Transpep_catalytic_dom"/>
</dbReference>
<protein>
    <submittedName>
        <fullName evidence="10">L,D-transpeptidase family protein</fullName>
    </submittedName>
</protein>
<evidence type="ECO:0000256" key="8">
    <source>
        <dbReference type="SAM" id="SignalP"/>
    </source>
</evidence>
<reference evidence="10 11" key="1">
    <citation type="submission" date="2024-01" db="EMBL/GenBank/DDBJ databases">
        <title>Genome insights into Plantactinospora veratri sp. nov.</title>
        <authorList>
            <person name="Wang L."/>
        </authorList>
    </citation>
    <scope>NUCLEOTIDE SEQUENCE [LARGE SCALE GENOMIC DNA]</scope>
    <source>
        <strain evidence="10 11">NEAU-FHS4</strain>
    </source>
</reference>
<dbReference type="EMBL" id="JAZGQL010000001">
    <property type="protein sequence ID" value="MEE6305428.1"/>
    <property type="molecule type" value="Genomic_DNA"/>
</dbReference>
<keyword evidence="8" id="KW-0732">Signal</keyword>
<dbReference type="PANTHER" id="PTHR30582:SF33">
    <property type="entry name" value="EXPORTED PROTEIN"/>
    <property type="match status" value="1"/>
</dbReference>
<evidence type="ECO:0000259" key="9">
    <source>
        <dbReference type="PROSITE" id="PS52029"/>
    </source>
</evidence>
<dbReference type="Proteomes" id="UP001339911">
    <property type="component" value="Unassembled WGS sequence"/>
</dbReference>
<dbReference type="InterPro" id="IPR036365">
    <property type="entry name" value="PGBD-like_sf"/>
</dbReference>
<keyword evidence="11" id="KW-1185">Reference proteome</keyword>
<evidence type="ECO:0000256" key="2">
    <source>
        <dbReference type="ARBA" id="ARBA00022679"/>
    </source>
</evidence>
<dbReference type="InterPro" id="IPR050979">
    <property type="entry name" value="LD-transpeptidase"/>
</dbReference>
<dbReference type="RefSeq" id="WP_331206100.1">
    <property type="nucleotide sequence ID" value="NZ_JAZGQL010000001.1"/>
</dbReference>
<name>A0ABU7S6A4_9ACTN</name>
<keyword evidence="4 6" id="KW-0573">Peptidoglycan synthesis</keyword>
<dbReference type="SUPFAM" id="SSF141523">
    <property type="entry name" value="L,D-transpeptidase catalytic domain-like"/>
    <property type="match status" value="1"/>
</dbReference>
<evidence type="ECO:0000256" key="5">
    <source>
        <dbReference type="ARBA" id="ARBA00023316"/>
    </source>
</evidence>
<evidence type="ECO:0000313" key="11">
    <source>
        <dbReference type="Proteomes" id="UP001339911"/>
    </source>
</evidence>
<sequence>MVLTRLGTGLITLVAVTLFGAGACAFDPQSDQSGAAGGLTPVGAENATGASAPPAPDQGAATTPSPRRPAPTTKAPPVKKPAKKPARTGSPKPPAGCPQGERQREVEGYLARLGGFGAVTVDGRQSAADCAAIKKFQRRYDIRPAEGRAGPTTADVARRLARTDTGRCKAGSGTTFCVDLTQQTVWAMRGGKVVMAPTVTRTGMSGYATPAGTYSVNFRNPKEWSDPYEVWLPYWQRFVGGIGFHETTTYLHNKAIGSHGCVNLLPVDARRMWQLGKVGTRVHVLGRRPGT</sequence>
<dbReference type="PROSITE" id="PS51257">
    <property type="entry name" value="PROKAR_LIPOPROTEIN"/>
    <property type="match status" value="1"/>
</dbReference>
<feature type="chain" id="PRO_5045687502" evidence="8">
    <location>
        <begin position="26"/>
        <end position="291"/>
    </location>
</feature>
<feature type="domain" description="L,D-TPase catalytic" evidence="9">
    <location>
        <begin position="174"/>
        <end position="285"/>
    </location>
</feature>
<feature type="active site" description="Proton donor/acceptor" evidence="6">
    <location>
        <position position="245"/>
    </location>
</feature>
<dbReference type="InterPro" id="IPR005490">
    <property type="entry name" value="LD_TPept_cat_dom"/>
</dbReference>
<dbReference type="CDD" id="cd16913">
    <property type="entry name" value="YkuD_like"/>
    <property type="match status" value="1"/>
</dbReference>
<feature type="compositionally biased region" description="Low complexity" evidence="7">
    <location>
        <begin position="60"/>
        <end position="76"/>
    </location>
</feature>
<evidence type="ECO:0000256" key="3">
    <source>
        <dbReference type="ARBA" id="ARBA00022960"/>
    </source>
</evidence>
<evidence type="ECO:0000256" key="1">
    <source>
        <dbReference type="ARBA" id="ARBA00004752"/>
    </source>
</evidence>
<dbReference type="Pfam" id="PF01471">
    <property type="entry name" value="PG_binding_1"/>
    <property type="match status" value="1"/>
</dbReference>
<evidence type="ECO:0000256" key="4">
    <source>
        <dbReference type="ARBA" id="ARBA00022984"/>
    </source>
</evidence>
<gene>
    <name evidence="10" type="ORF">V1634_01075</name>
</gene>
<keyword evidence="5 6" id="KW-0961">Cell wall biogenesis/degradation</keyword>
<dbReference type="Gene3D" id="2.40.440.10">
    <property type="entry name" value="L,D-transpeptidase catalytic domain-like"/>
    <property type="match status" value="1"/>
</dbReference>
<evidence type="ECO:0000256" key="7">
    <source>
        <dbReference type="SAM" id="MobiDB-lite"/>
    </source>
</evidence>
<keyword evidence="2" id="KW-0808">Transferase</keyword>
<dbReference type="InterPro" id="IPR002477">
    <property type="entry name" value="Peptidoglycan-bd-like"/>
</dbReference>